<name>A0A7J5Y1W5_DISMA</name>
<evidence type="ECO:0000313" key="3">
    <source>
        <dbReference type="Proteomes" id="UP000518266"/>
    </source>
</evidence>
<dbReference type="PANTHER" id="PTHR44819">
    <property type="entry name" value="V-TYPE IMMUNOGLOBULIN DOMAIN-CONTAINING SUPPRESSOR OF T-CELL ACTIVATION"/>
    <property type="match status" value="1"/>
</dbReference>
<reference evidence="2 3" key="1">
    <citation type="submission" date="2020-03" db="EMBL/GenBank/DDBJ databases">
        <title>Dissostichus mawsoni Genome sequencing and assembly.</title>
        <authorList>
            <person name="Park H."/>
        </authorList>
    </citation>
    <scope>NUCLEOTIDE SEQUENCE [LARGE SCALE GENOMIC DNA]</scope>
    <source>
        <strain evidence="2">DM0001</strain>
        <tissue evidence="2">Muscle</tissue>
    </source>
</reference>
<keyword evidence="1" id="KW-0472">Membrane</keyword>
<keyword evidence="1" id="KW-0812">Transmembrane</keyword>
<dbReference type="AlphaFoldDB" id="A0A7J5Y1W5"/>
<organism evidence="2 3">
    <name type="scientific">Dissostichus mawsoni</name>
    <name type="common">Antarctic cod</name>
    <dbReference type="NCBI Taxonomy" id="36200"/>
    <lineage>
        <taxon>Eukaryota</taxon>
        <taxon>Metazoa</taxon>
        <taxon>Chordata</taxon>
        <taxon>Craniata</taxon>
        <taxon>Vertebrata</taxon>
        <taxon>Euteleostomi</taxon>
        <taxon>Actinopterygii</taxon>
        <taxon>Neopterygii</taxon>
        <taxon>Teleostei</taxon>
        <taxon>Neoteleostei</taxon>
        <taxon>Acanthomorphata</taxon>
        <taxon>Eupercaria</taxon>
        <taxon>Perciformes</taxon>
        <taxon>Notothenioidei</taxon>
        <taxon>Nototheniidae</taxon>
        <taxon>Dissostichus</taxon>
    </lineage>
</organism>
<evidence type="ECO:0000313" key="2">
    <source>
        <dbReference type="EMBL" id="KAF3842338.1"/>
    </source>
</evidence>
<dbReference type="OrthoDB" id="8910360at2759"/>
<keyword evidence="1" id="KW-1133">Transmembrane helix</keyword>
<dbReference type="GO" id="GO:0050776">
    <property type="term" value="P:regulation of immune response"/>
    <property type="evidence" value="ECO:0007669"/>
    <property type="project" value="InterPro"/>
</dbReference>
<comment type="caution">
    <text evidence="2">The sequence shown here is derived from an EMBL/GenBank/DDBJ whole genome shotgun (WGS) entry which is preliminary data.</text>
</comment>
<dbReference type="Proteomes" id="UP000518266">
    <property type="component" value="Unassembled WGS sequence"/>
</dbReference>
<protein>
    <submittedName>
        <fullName evidence="2">Uncharacterized protein</fullName>
    </submittedName>
</protein>
<dbReference type="PANTHER" id="PTHR44819:SF1">
    <property type="entry name" value="V-TYPE IMMUNOGLOBULIN DOMAIN-CONTAINING SUPPRESSOR OF T-CELL ACTIVATION"/>
    <property type="match status" value="1"/>
</dbReference>
<dbReference type="GO" id="GO:0005886">
    <property type="term" value="C:plasma membrane"/>
    <property type="evidence" value="ECO:0007669"/>
    <property type="project" value="TreeGrafter"/>
</dbReference>
<dbReference type="InterPro" id="IPR042473">
    <property type="entry name" value="VISTA"/>
</dbReference>
<accession>A0A7J5Y1W5</accession>
<sequence>MGVGHREGGRERETDRRGGADAWYHVALRFKVQKDQVNFETREYSHGEGLLCRTSLWGKKSVFWVFSVLLCISGGEGEKSRAHPTLSVLATHMNYICPEGATVQMVCAQKGHALHRSDVLKHAWLYTPHREQQCTGRTGPRHIVVGGHYHGNHSLPAGLTFGSSDHNFWVVLQNLTHADQGSNGSLNCTVQDPSQTGGFAPVAGAITAFVLTMLFLPLIMVLVYKQRQSSHSSRRAQELVRMDSEALGHENPVFLGGSPQIKTRTVSQIMTRQSSETGRHLLSEPGTPLSPPAHGDVFFPIEDTIFETQDFMQV</sequence>
<feature type="transmembrane region" description="Helical" evidence="1">
    <location>
        <begin position="198"/>
        <end position="224"/>
    </location>
</feature>
<proteinExistence type="predicted"/>
<evidence type="ECO:0000256" key="1">
    <source>
        <dbReference type="SAM" id="Phobius"/>
    </source>
</evidence>
<gene>
    <name evidence="2" type="ORF">F7725_024289</name>
</gene>
<keyword evidence="3" id="KW-1185">Reference proteome</keyword>
<dbReference type="GO" id="GO:0046636">
    <property type="term" value="P:negative regulation of alpha-beta T cell activation"/>
    <property type="evidence" value="ECO:0007669"/>
    <property type="project" value="TreeGrafter"/>
</dbReference>
<dbReference type="EMBL" id="JAAKFY010000019">
    <property type="protein sequence ID" value="KAF3842338.1"/>
    <property type="molecule type" value="Genomic_DNA"/>
</dbReference>